<feature type="transmembrane region" description="Helical" evidence="10">
    <location>
        <begin position="182"/>
        <end position="199"/>
    </location>
</feature>
<evidence type="ECO:0000256" key="2">
    <source>
        <dbReference type="ARBA" id="ARBA00022475"/>
    </source>
</evidence>
<comment type="subcellular location">
    <subcellularLocation>
        <location evidence="1 10">Cell membrane</location>
        <topology evidence="1 10">Multi-pass membrane protein</topology>
    </subcellularLocation>
</comment>
<comment type="similarity">
    <text evidence="10">Belongs to the insect chemoreceptor superfamily. Heteromeric odorant receptor channel (TC 1.A.69) family.</text>
</comment>
<feature type="transmembrane region" description="Helical" evidence="10">
    <location>
        <begin position="43"/>
        <end position="63"/>
    </location>
</feature>
<dbReference type="PANTHER" id="PTHR21137:SF35">
    <property type="entry name" value="ODORANT RECEPTOR 19A-RELATED"/>
    <property type="match status" value="1"/>
</dbReference>
<dbReference type="GO" id="GO:0007165">
    <property type="term" value="P:signal transduction"/>
    <property type="evidence" value="ECO:0007669"/>
    <property type="project" value="UniProtKB-KW"/>
</dbReference>
<accession>A0AA38HWL0</accession>
<evidence type="ECO:0000256" key="4">
    <source>
        <dbReference type="ARBA" id="ARBA00022692"/>
    </source>
</evidence>
<dbReference type="InterPro" id="IPR004117">
    <property type="entry name" value="7tm6_olfct_rcpt"/>
</dbReference>
<evidence type="ECO:0000256" key="9">
    <source>
        <dbReference type="ARBA" id="ARBA00023224"/>
    </source>
</evidence>
<proteinExistence type="inferred from homology"/>
<name>A0AA38HWL0_9CUCU</name>
<dbReference type="Pfam" id="PF02949">
    <property type="entry name" value="7tm_6"/>
    <property type="match status" value="1"/>
</dbReference>
<dbReference type="AlphaFoldDB" id="A0AA38HWL0"/>
<keyword evidence="2" id="KW-1003">Cell membrane</keyword>
<dbReference type="GO" id="GO:0005549">
    <property type="term" value="F:odorant binding"/>
    <property type="evidence" value="ECO:0007669"/>
    <property type="project" value="InterPro"/>
</dbReference>
<evidence type="ECO:0000256" key="10">
    <source>
        <dbReference type="RuleBase" id="RU351113"/>
    </source>
</evidence>
<keyword evidence="12" id="KW-1185">Reference proteome</keyword>
<evidence type="ECO:0000256" key="5">
    <source>
        <dbReference type="ARBA" id="ARBA00022725"/>
    </source>
</evidence>
<keyword evidence="4 10" id="KW-0812">Transmembrane</keyword>
<evidence type="ECO:0000313" key="12">
    <source>
        <dbReference type="Proteomes" id="UP001168821"/>
    </source>
</evidence>
<keyword evidence="8 10" id="KW-0675">Receptor</keyword>
<keyword evidence="9 10" id="KW-0807">Transducer</keyword>
<protein>
    <recommendedName>
        <fullName evidence="10">Odorant receptor</fullName>
    </recommendedName>
</protein>
<evidence type="ECO:0000256" key="8">
    <source>
        <dbReference type="ARBA" id="ARBA00023170"/>
    </source>
</evidence>
<dbReference type="EMBL" id="JALNTZ010000008">
    <property type="protein sequence ID" value="KAJ3644186.1"/>
    <property type="molecule type" value="Genomic_DNA"/>
</dbReference>
<dbReference type="GO" id="GO:0004984">
    <property type="term" value="F:olfactory receptor activity"/>
    <property type="evidence" value="ECO:0007669"/>
    <property type="project" value="InterPro"/>
</dbReference>
<reference evidence="11" key="1">
    <citation type="journal article" date="2023" name="G3 (Bethesda)">
        <title>Whole genome assemblies of Zophobas morio and Tenebrio molitor.</title>
        <authorList>
            <person name="Kaur S."/>
            <person name="Stinson S.A."/>
            <person name="diCenzo G.C."/>
        </authorList>
    </citation>
    <scope>NUCLEOTIDE SEQUENCE</scope>
    <source>
        <strain evidence="11">QUZm001</strain>
    </source>
</reference>
<evidence type="ECO:0000256" key="3">
    <source>
        <dbReference type="ARBA" id="ARBA00022606"/>
    </source>
</evidence>
<gene>
    <name evidence="11" type="ORF">Zmor_026856</name>
</gene>
<evidence type="ECO:0000256" key="7">
    <source>
        <dbReference type="ARBA" id="ARBA00023136"/>
    </source>
</evidence>
<organism evidence="11 12">
    <name type="scientific">Zophobas morio</name>
    <dbReference type="NCBI Taxonomy" id="2755281"/>
    <lineage>
        <taxon>Eukaryota</taxon>
        <taxon>Metazoa</taxon>
        <taxon>Ecdysozoa</taxon>
        <taxon>Arthropoda</taxon>
        <taxon>Hexapoda</taxon>
        <taxon>Insecta</taxon>
        <taxon>Pterygota</taxon>
        <taxon>Neoptera</taxon>
        <taxon>Endopterygota</taxon>
        <taxon>Coleoptera</taxon>
        <taxon>Polyphaga</taxon>
        <taxon>Cucujiformia</taxon>
        <taxon>Tenebrionidae</taxon>
        <taxon>Zophobas</taxon>
    </lineage>
</organism>
<keyword evidence="6 10" id="KW-1133">Transmembrane helix</keyword>
<dbReference type="Proteomes" id="UP001168821">
    <property type="component" value="Unassembled WGS sequence"/>
</dbReference>
<feature type="transmembrane region" description="Helical" evidence="10">
    <location>
        <begin position="353"/>
        <end position="376"/>
    </location>
</feature>
<evidence type="ECO:0000256" key="6">
    <source>
        <dbReference type="ARBA" id="ARBA00022989"/>
    </source>
</evidence>
<keyword evidence="3 10" id="KW-0716">Sensory transduction</keyword>
<evidence type="ECO:0000256" key="1">
    <source>
        <dbReference type="ARBA" id="ARBA00004651"/>
    </source>
</evidence>
<evidence type="ECO:0000313" key="11">
    <source>
        <dbReference type="EMBL" id="KAJ3644186.1"/>
    </source>
</evidence>
<dbReference type="GO" id="GO:0005886">
    <property type="term" value="C:plasma membrane"/>
    <property type="evidence" value="ECO:0007669"/>
    <property type="project" value="UniProtKB-SubCell"/>
</dbReference>
<keyword evidence="5 10" id="KW-0552">Olfaction</keyword>
<comment type="caution">
    <text evidence="11">The sequence shown here is derived from an EMBL/GenBank/DDBJ whole genome shotgun (WGS) entry which is preliminary data.</text>
</comment>
<feature type="transmembrane region" description="Helical" evidence="10">
    <location>
        <begin position="75"/>
        <end position="92"/>
    </location>
</feature>
<comment type="caution">
    <text evidence="10">Lacks conserved residue(s) required for the propagation of feature annotation.</text>
</comment>
<keyword evidence="7 10" id="KW-0472">Membrane</keyword>
<dbReference type="PANTHER" id="PTHR21137">
    <property type="entry name" value="ODORANT RECEPTOR"/>
    <property type="match status" value="1"/>
</dbReference>
<sequence length="384" mass="44224">MNGEDDRIIVCRATRKYLRYILLWPCLSEELNPGKYYIAQTGIYFLVTFIAFLSILIHLAITISKNLEVPVMEDVSVLASIIGIYYMTVIYLKNQQKLANLLKEMSNFKNFGKPTNFDQKEEKFNLLSKAVFIYLLVSLTQYAALKFNQRGECEERNKIKGLNESCGYIVQLWTPFSTQNVVVYYSLYAYTFLAMQLLMKPNMLLTYNAFEITEHLILKIKHLNQMFYECFDNPDYEISGRRLSKCILYHIHIINLAKTLNECFSNGMLTHITITAIICACIGKQFTEGDHLCAILHFSGWISSLVFACFSGQQLINASESIPSAIWFSNWHEADIRLQRDVLFVLAKSQETFYLTAGPFNVLCFSLLVSVVKMSYSMLCLLTK</sequence>